<keyword evidence="3 6" id="KW-0812">Transmembrane</keyword>
<reference evidence="8" key="1">
    <citation type="submission" date="2021-04" db="EMBL/GenBank/DDBJ databases">
        <title>Dactylosporangium aurantiacum NRRL B-8018 full assembly.</title>
        <authorList>
            <person name="Hartkoorn R.C."/>
            <person name="Beaudoing E."/>
            <person name="Hot D."/>
        </authorList>
    </citation>
    <scope>NUCLEOTIDE SEQUENCE</scope>
    <source>
        <strain evidence="8">NRRL B-8018</strain>
    </source>
</reference>
<evidence type="ECO:0000313" key="9">
    <source>
        <dbReference type="Proteomes" id="UP001058003"/>
    </source>
</evidence>
<feature type="transmembrane region" description="Helical" evidence="6">
    <location>
        <begin position="272"/>
        <end position="291"/>
    </location>
</feature>
<feature type="transmembrane region" description="Helical" evidence="6">
    <location>
        <begin position="12"/>
        <end position="33"/>
    </location>
</feature>
<feature type="transmembrane region" description="Helical" evidence="6">
    <location>
        <begin position="105"/>
        <end position="122"/>
    </location>
</feature>
<evidence type="ECO:0000256" key="2">
    <source>
        <dbReference type="ARBA" id="ARBA00022475"/>
    </source>
</evidence>
<sequence length="407" mass="40320">MPKSSAGSTGLAVLFAGFFLIDFDLVVINPLLLPIAEDFGVGLGTVTFALTAYLLLFGAMQPVHGSLSDTVGRVKVMRIALLGLGAGNLIAAAAPNVAVVIAGRAVAGAFGAAMIPLTLAYIGDRVAPQQRQRAMAGLLASGAVGGGLATILAGLLTDLVSWRPAVLLVGLAAPVLALLYGRLPETVTVAAGGPGALRRIGAVSRGGWFRFLLVFTFVEGAAMLGFFNFFNAALQADGRSVVVAGVVTGSYGLAALAGGALVGLIETRVSQAAMFAIGGTLLFAGFAVAAYSQSLGGILAASVLAGMALSLGQSTIQTWGVEVAAPGTLGTVASLVACAVFTGAAVGTAAVTGLANAGDFGTLFAIAAAVTLPVTVVGALARARFARSTATDGPATLDTEAVALDSQ</sequence>
<feature type="transmembrane region" description="Helical" evidence="6">
    <location>
        <begin position="208"/>
        <end position="230"/>
    </location>
</feature>
<evidence type="ECO:0000256" key="5">
    <source>
        <dbReference type="ARBA" id="ARBA00023136"/>
    </source>
</evidence>
<dbReference type="InterPro" id="IPR020846">
    <property type="entry name" value="MFS_dom"/>
</dbReference>
<feature type="transmembrane region" description="Helical" evidence="6">
    <location>
        <begin position="360"/>
        <end position="381"/>
    </location>
</feature>
<dbReference type="InterPro" id="IPR036259">
    <property type="entry name" value="MFS_trans_sf"/>
</dbReference>
<keyword evidence="5 6" id="KW-0472">Membrane</keyword>
<dbReference type="Proteomes" id="UP001058003">
    <property type="component" value="Chromosome"/>
</dbReference>
<feature type="transmembrane region" description="Helical" evidence="6">
    <location>
        <begin position="79"/>
        <end position="99"/>
    </location>
</feature>
<comment type="subcellular location">
    <subcellularLocation>
        <location evidence="1">Cell membrane</location>
        <topology evidence="1">Multi-pass membrane protein</topology>
    </subcellularLocation>
</comment>
<dbReference type="SUPFAM" id="SSF103473">
    <property type="entry name" value="MFS general substrate transporter"/>
    <property type="match status" value="1"/>
</dbReference>
<dbReference type="Pfam" id="PF07690">
    <property type="entry name" value="MFS_1"/>
    <property type="match status" value="1"/>
</dbReference>
<evidence type="ECO:0000259" key="7">
    <source>
        <dbReference type="PROSITE" id="PS50850"/>
    </source>
</evidence>
<keyword evidence="4 6" id="KW-1133">Transmembrane helix</keyword>
<feature type="transmembrane region" description="Helical" evidence="6">
    <location>
        <begin position="134"/>
        <end position="156"/>
    </location>
</feature>
<evidence type="ECO:0000313" key="8">
    <source>
        <dbReference type="EMBL" id="UWZ50802.1"/>
    </source>
</evidence>
<dbReference type="InterPro" id="IPR011701">
    <property type="entry name" value="MFS"/>
</dbReference>
<dbReference type="EMBL" id="CP073767">
    <property type="protein sequence ID" value="UWZ50802.1"/>
    <property type="molecule type" value="Genomic_DNA"/>
</dbReference>
<dbReference type="AlphaFoldDB" id="A0A9Q9MIB0"/>
<evidence type="ECO:0000256" key="4">
    <source>
        <dbReference type="ARBA" id="ARBA00022989"/>
    </source>
</evidence>
<dbReference type="PROSITE" id="PS50850">
    <property type="entry name" value="MFS"/>
    <property type="match status" value="1"/>
</dbReference>
<dbReference type="GO" id="GO:0005886">
    <property type="term" value="C:plasma membrane"/>
    <property type="evidence" value="ECO:0007669"/>
    <property type="project" value="UniProtKB-SubCell"/>
</dbReference>
<protein>
    <submittedName>
        <fullName evidence="8">MFS transporter</fullName>
    </submittedName>
</protein>
<accession>A0A9Q9MIB0</accession>
<dbReference type="InterPro" id="IPR050189">
    <property type="entry name" value="MFS_Efflux_Transporters"/>
</dbReference>
<gene>
    <name evidence="8" type="ORF">Daura_28755</name>
</gene>
<feature type="transmembrane region" description="Helical" evidence="6">
    <location>
        <begin position="328"/>
        <end position="354"/>
    </location>
</feature>
<keyword evidence="9" id="KW-1185">Reference proteome</keyword>
<feature type="transmembrane region" description="Helical" evidence="6">
    <location>
        <begin position="297"/>
        <end position="316"/>
    </location>
</feature>
<feature type="transmembrane region" description="Helical" evidence="6">
    <location>
        <begin position="39"/>
        <end position="58"/>
    </location>
</feature>
<dbReference type="PANTHER" id="PTHR43124:SF3">
    <property type="entry name" value="CHLORAMPHENICOL EFFLUX PUMP RV0191"/>
    <property type="match status" value="1"/>
</dbReference>
<dbReference type="OrthoDB" id="106589at2"/>
<evidence type="ECO:0000256" key="6">
    <source>
        <dbReference type="SAM" id="Phobius"/>
    </source>
</evidence>
<proteinExistence type="predicted"/>
<dbReference type="PANTHER" id="PTHR43124">
    <property type="entry name" value="PURINE EFFLUX PUMP PBUE"/>
    <property type="match status" value="1"/>
</dbReference>
<name>A0A9Q9MIB0_9ACTN</name>
<keyword evidence="2" id="KW-1003">Cell membrane</keyword>
<dbReference type="KEGG" id="daur:Daura_28755"/>
<dbReference type="Gene3D" id="1.20.1250.20">
    <property type="entry name" value="MFS general substrate transporter like domains"/>
    <property type="match status" value="1"/>
</dbReference>
<dbReference type="GO" id="GO:0022857">
    <property type="term" value="F:transmembrane transporter activity"/>
    <property type="evidence" value="ECO:0007669"/>
    <property type="project" value="InterPro"/>
</dbReference>
<evidence type="ECO:0000256" key="1">
    <source>
        <dbReference type="ARBA" id="ARBA00004651"/>
    </source>
</evidence>
<feature type="transmembrane region" description="Helical" evidence="6">
    <location>
        <begin position="162"/>
        <end position="180"/>
    </location>
</feature>
<evidence type="ECO:0000256" key="3">
    <source>
        <dbReference type="ARBA" id="ARBA00022692"/>
    </source>
</evidence>
<organism evidence="8 9">
    <name type="scientific">Dactylosporangium aurantiacum</name>
    <dbReference type="NCBI Taxonomy" id="35754"/>
    <lineage>
        <taxon>Bacteria</taxon>
        <taxon>Bacillati</taxon>
        <taxon>Actinomycetota</taxon>
        <taxon>Actinomycetes</taxon>
        <taxon>Micromonosporales</taxon>
        <taxon>Micromonosporaceae</taxon>
        <taxon>Dactylosporangium</taxon>
    </lineage>
</organism>
<feature type="transmembrane region" description="Helical" evidence="6">
    <location>
        <begin position="242"/>
        <end position="265"/>
    </location>
</feature>
<dbReference type="RefSeq" id="WP_081970539.1">
    <property type="nucleotide sequence ID" value="NZ_CP073767.1"/>
</dbReference>
<feature type="domain" description="Major facilitator superfamily (MFS) profile" evidence="7">
    <location>
        <begin position="10"/>
        <end position="386"/>
    </location>
</feature>